<dbReference type="AlphaFoldDB" id="A0A2K8P5I1"/>
<dbReference type="KEGG" id="slx:SLAV_00405"/>
<dbReference type="EMBL" id="CP024985">
    <property type="protein sequence ID" value="ATZ22011.1"/>
    <property type="molecule type" value="Genomic_DNA"/>
</dbReference>
<keyword evidence="3" id="KW-1185">Reference proteome</keyword>
<dbReference type="KEGG" id="slx:SLAV_38985"/>
<protein>
    <submittedName>
        <fullName evidence="1">Uncharacterized protein</fullName>
    </submittedName>
</protein>
<accession>A0A2K8P5I1</accession>
<gene>
    <name evidence="1" type="ORF">SLAV_00405</name>
    <name evidence="2" type="ORF">SLAV_38985</name>
</gene>
<dbReference type="Proteomes" id="UP000231791">
    <property type="component" value="Chromosome"/>
</dbReference>
<reference evidence="1 3" key="1">
    <citation type="submission" date="2017-11" db="EMBL/GenBank/DDBJ databases">
        <title>Complete genome sequence of Streptomyces lavendulae subsp. lavendulae CCM 3239 (formerly 'Streptomyces aureofaciens CCM 3239'), the producer of the angucycline-type antibiotic auricin.</title>
        <authorList>
            <person name="Busche T."/>
            <person name="Novakova R."/>
            <person name="Al'Dilaimi A."/>
            <person name="Homerova D."/>
            <person name="Feckova L."/>
            <person name="Rezuchova B."/>
            <person name="Mingyar E."/>
            <person name="Csolleiova D."/>
            <person name="Bekeova C."/>
            <person name="Winkler A."/>
            <person name="Sevcikova B."/>
            <person name="Kalinowski J."/>
            <person name="Kormanec J."/>
            <person name="Ruckert C."/>
        </authorList>
    </citation>
    <scope>NUCLEOTIDE SEQUENCE [LARGE SCALE GENOMIC DNA]</scope>
    <source>
        <strain evidence="1 3">CCM 3239</strain>
    </source>
</reference>
<evidence type="ECO:0000313" key="3">
    <source>
        <dbReference type="Proteomes" id="UP000231791"/>
    </source>
</evidence>
<evidence type="ECO:0000313" key="1">
    <source>
        <dbReference type="EMBL" id="ATZ22011.1"/>
    </source>
</evidence>
<evidence type="ECO:0000313" key="2">
    <source>
        <dbReference type="EMBL" id="ATZ29560.1"/>
    </source>
</evidence>
<proteinExistence type="predicted"/>
<organism evidence="1 3">
    <name type="scientific">Streptomyces lavendulae subsp. lavendulae</name>
    <dbReference type="NCBI Taxonomy" id="58340"/>
    <lineage>
        <taxon>Bacteria</taxon>
        <taxon>Bacillati</taxon>
        <taxon>Actinomycetota</taxon>
        <taxon>Actinomycetes</taxon>
        <taxon>Kitasatosporales</taxon>
        <taxon>Streptomycetaceae</taxon>
        <taxon>Streptomyces</taxon>
    </lineage>
</organism>
<sequence length="82" mass="9079">MIERASRPLRPVIPRFSIPVPPPLETHFRAFFSGVVRWSSLLTTLLVVGVVTGQLDESAVLAATPLVLSDRTALLFRVALRR</sequence>
<dbReference type="EMBL" id="CP024985">
    <property type="protein sequence ID" value="ATZ29560.1"/>
    <property type="molecule type" value="Genomic_DNA"/>
</dbReference>
<name>A0A2K8P5I1_STRLA</name>